<name>A0AAV3AQU5_PYXAD</name>
<gene>
    <name evidence="1" type="ORF">GDO54_009307</name>
</gene>
<comment type="caution">
    <text evidence="1">The sequence shown here is derived from an EMBL/GenBank/DDBJ whole genome shotgun (WGS) entry which is preliminary data.</text>
</comment>
<dbReference type="Proteomes" id="UP001181693">
    <property type="component" value="Unassembled WGS sequence"/>
</dbReference>
<keyword evidence="2" id="KW-1185">Reference proteome</keyword>
<accession>A0AAV3AQU5</accession>
<protein>
    <submittedName>
        <fullName evidence="1">Uncharacterized protein</fullName>
    </submittedName>
</protein>
<proteinExistence type="predicted"/>
<evidence type="ECO:0000313" key="1">
    <source>
        <dbReference type="EMBL" id="DBA29037.1"/>
    </source>
</evidence>
<reference evidence="1" key="1">
    <citation type="thesis" date="2020" institute="ProQuest LLC" country="789 East Eisenhower Parkway, Ann Arbor, MI, USA">
        <title>Comparative Genomics and Chromosome Evolution.</title>
        <authorList>
            <person name="Mudd A.B."/>
        </authorList>
    </citation>
    <scope>NUCLEOTIDE SEQUENCE</scope>
    <source>
        <strain evidence="1">1538</strain>
        <tissue evidence="1">Blood</tissue>
    </source>
</reference>
<sequence>MHSDTCFQVHIAMLLYKDIKVSDNKQLQHKLYLKCNETFSSSQTFLLCGISKDKKWYKGPVFSRVPTSPCCWVRGSQSILLCHTESLGCKKNLARKKVTVTDSR</sequence>
<dbReference type="EMBL" id="DYDO01000003">
    <property type="protein sequence ID" value="DBA29037.1"/>
    <property type="molecule type" value="Genomic_DNA"/>
</dbReference>
<dbReference type="AlphaFoldDB" id="A0AAV3AQU5"/>
<evidence type="ECO:0000313" key="2">
    <source>
        <dbReference type="Proteomes" id="UP001181693"/>
    </source>
</evidence>
<organism evidence="1 2">
    <name type="scientific">Pyxicephalus adspersus</name>
    <name type="common">African bullfrog</name>
    <dbReference type="NCBI Taxonomy" id="30357"/>
    <lineage>
        <taxon>Eukaryota</taxon>
        <taxon>Metazoa</taxon>
        <taxon>Chordata</taxon>
        <taxon>Craniata</taxon>
        <taxon>Vertebrata</taxon>
        <taxon>Euteleostomi</taxon>
        <taxon>Amphibia</taxon>
        <taxon>Batrachia</taxon>
        <taxon>Anura</taxon>
        <taxon>Neobatrachia</taxon>
        <taxon>Ranoidea</taxon>
        <taxon>Pyxicephalidae</taxon>
        <taxon>Pyxicephalinae</taxon>
        <taxon>Pyxicephalus</taxon>
    </lineage>
</organism>